<protein>
    <submittedName>
        <fullName evidence="7">Xaa-Pro dipeptidase</fullName>
    </submittedName>
</protein>
<evidence type="ECO:0000259" key="5">
    <source>
        <dbReference type="Pfam" id="PF00557"/>
    </source>
</evidence>
<keyword evidence="2" id="KW-0378">Hydrolase</keyword>
<dbReference type="AlphaFoldDB" id="A0A1G8M3C4"/>
<dbReference type="CDD" id="cd01092">
    <property type="entry name" value="APP-like"/>
    <property type="match status" value="1"/>
</dbReference>
<evidence type="ECO:0000259" key="6">
    <source>
        <dbReference type="Pfam" id="PF01321"/>
    </source>
</evidence>
<dbReference type="Gene3D" id="3.90.230.10">
    <property type="entry name" value="Creatinase/methionine aminopeptidase superfamily"/>
    <property type="match status" value="1"/>
</dbReference>
<keyword evidence="4" id="KW-0175">Coiled coil</keyword>
<dbReference type="Pfam" id="PF01321">
    <property type="entry name" value="Creatinase_N"/>
    <property type="match status" value="1"/>
</dbReference>
<reference evidence="7 8" key="1">
    <citation type="submission" date="2016-10" db="EMBL/GenBank/DDBJ databases">
        <authorList>
            <person name="de Groot N.N."/>
        </authorList>
    </citation>
    <scope>NUCLEOTIDE SEQUENCE [LARGE SCALE GENOMIC DNA]</scope>
    <source>
        <strain evidence="7 8">CGMCC 1.5058</strain>
    </source>
</reference>
<name>A0A1G8M3C4_9CLOT</name>
<evidence type="ECO:0000256" key="2">
    <source>
        <dbReference type="ARBA" id="ARBA00022801"/>
    </source>
</evidence>
<dbReference type="Gene3D" id="3.40.350.10">
    <property type="entry name" value="Creatinase/prolidase N-terminal domain"/>
    <property type="match status" value="1"/>
</dbReference>
<proteinExistence type="inferred from homology"/>
<dbReference type="InterPro" id="IPR000994">
    <property type="entry name" value="Pept_M24"/>
</dbReference>
<dbReference type="GO" id="GO:0046872">
    <property type="term" value="F:metal ion binding"/>
    <property type="evidence" value="ECO:0007669"/>
    <property type="project" value="UniProtKB-KW"/>
</dbReference>
<dbReference type="InterPro" id="IPR001131">
    <property type="entry name" value="Peptidase_M24B_aminopep-P_CS"/>
</dbReference>
<dbReference type="GO" id="GO:0016787">
    <property type="term" value="F:hydrolase activity"/>
    <property type="evidence" value="ECO:0007669"/>
    <property type="project" value="UniProtKB-KW"/>
</dbReference>
<dbReference type="PROSITE" id="PS00491">
    <property type="entry name" value="PROLINE_PEPTIDASE"/>
    <property type="match status" value="1"/>
</dbReference>
<dbReference type="EMBL" id="FNDZ01000003">
    <property type="protein sequence ID" value="SDI62448.1"/>
    <property type="molecule type" value="Genomic_DNA"/>
</dbReference>
<dbReference type="Pfam" id="PF00557">
    <property type="entry name" value="Peptidase_M24"/>
    <property type="match status" value="1"/>
</dbReference>
<evidence type="ECO:0000256" key="1">
    <source>
        <dbReference type="ARBA" id="ARBA00022723"/>
    </source>
</evidence>
<accession>A0A1G8M3C4</accession>
<evidence type="ECO:0000313" key="7">
    <source>
        <dbReference type="EMBL" id="SDI62448.1"/>
    </source>
</evidence>
<sequence>MYQNRLEALRGKMKEHALSQVLVTDAASIFYLTGKWIEAGERLLVLLVKEAGKPCLFINELFPEKESEELDFVWLKDTSDAIIILSEHLEKGKTIGVDKNWPSGFLIRLMQTMGTSDVTNSSILLDQIRAIKDEEEQKLMRAASRLNDEAMHMLIESLEENMSELEAEDLLKKIYFDLGAEGYSFTPIIAFDKNGANPHHENGGRLLKHGDAVILDIGCRKNNYCSDMTRTIFFGEAGEKEKEVFETVLEANKKAISLVKPGVRFSDIDRAARSVIEEKGYGPYFTHRTGHSIGIEVHETGDVSSANDSLLEPGMIFSVEPGIYLEGKFGVRIEDLVLVTEDGCEVLNSYPKELYLK</sequence>
<dbReference type="SUPFAM" id="SSF53092">
    <property type="entry name" value="Creatinase/prolidase N-terminal domain"/>
    <property type="match status" value="1"/>
</dbReference>
<dbReference type="PANTHER" id="PTHR46112">
    <property type="entry name" value="AMINOPEPTIDASE"/>
    <property type="match status" value="1"/>
</dbReference>
<feature type="domain" description="Peptidase M24" evidence="5">
    <location>
        <begin position="139"/>
        <end position="341"/>
    </location>
</feature>
<evidence type="ECO:0000256" key="4">
    <source>
        <dbReference type="SAM" id="Coils"/>
    </source>
</evidence>
<evidence type="ECO:0000256" key="3">
    <source>
        <dbReference type="RuleBase" id="RU000590"/>
    </source>
</evidence>
<comment type="similarity">
    <text evidence="3">Belongs to the peptidase M24B family.</text>
</comment>
<dbReference type="SUPFAM" id="SSF55920">
    <property type="entry name" value="Creatinase/aminopeptidase"/>
    <property type="match status" value="1"/>
</dbReference>
<dbReference type="InterPro" id="IPR000587">
    <property type="entry name" value="Creatinase_N"/>
</dbReference>
<dbReference type="RefSeq" id="WP_031574941.1">
    <property type="nucleotide sequence ID" value="NZ_DAMANS010000017.1"/>
</dbReference>
<feature type="domain" description="Creatinase N-terminal" evidence="6">
    <location>
        <begin position="5"/>
        <end position="131"/>
    </location>
</feature>
<dbReference type="InterPro" id="IPR029149">
    <property type="entry name" value="Creatin/AminoP/Spt16_N"/>
</dbReference>
<dbReference type="PANTHER" id="PTHR46112:SF3">
    <property type="entry name" value="AMINOPEPTIDASE YPDF"/>
    <property type="match status" value="1"/>
</dbReference>
<evidence type="ECO:0000313" key="8">
    <source>
        <dbReference type="Proteomes" id="UP000183255"/>
    </source>
</evidence>
<dbReference type="InterPro" id="IPR036005">
    <property type="entry name" value="Creatinase/aminopeptidase-like"/>
</dbReference>
<keyword evidence="1 3" id="KW-0479">Metal-binding</keyword>
<feature type="coiled-coil region" evidence="4">
    <location>
        <begin position="125"/>
        <end position="168"/>
    </location>
</feature>
<dbReference type="Proteomes" id="UP000183255">
    <property type="component" value="Unassembled WGS sequence"/>
</dbReference>
<dbReference type="InterPro" id="IPR050659">
    <property type="entry name" value="Peptidase_M24B"/>
</dbReference>
<organism evidence="7 8">
    <name type="scientific">Proteiniclasticum ruminis</name>
    <dbReference type="NCBI Taxonomy" id="398199"/>
    <lineage>
        <taxon>Bacteria</taxon>
        <taxon>Bacillati</taxon>
        <taxon>Bacillota</taxon>
        <taxon>Clostridia</taxon>
        <taxon>Eubacteriales</taxon>
        <taxon>Clostridiaceae</taxon>
        <taxon>Proteiniclasticum</taxon>
    </lineage>
</organism>
<gene>
    <name evidence="7" type="ORF">SAMN05421804_103268</name>
</gene>